<dbReference type="InterPro" id="IPR010516">
    <property type="entry name" value="SAP18"/>
</dbReference>
<feature type="compositionally biased region" description="Basic and acidic residues" evidence="3">
    <location>
        <begin position="20"/>
        <end position="39"/>
    </location>
</feature>
<feature type="region of interest" description="Disordered" evidence="3">
    <location>
        <begin position="1"/>
        <end position="39"/>
    </location>
</feature>
<comment type="similarity">
    <text evidence="1">Belongs to the SAP18 family.</text>
</comment>
<dbReference type="Pfam" id="PF06487">
    <property type="entry name" value="SAP18"/>
    <property type="match status" value="2"/>
</dbReference>
<evidence type="ECO:0000256" key="2">
    <source>
        <dbReference type="ARBA" id="ARBA00030511"/>
    </source>
</evidence>
<dbReference type="Gene3D" id="3.10.20.550">
    <property type="entry name" value="ASAP complex, SAP18 subunit"/>
    <property type="match status" value="2"/>
</dbReference>
<dbReference type="InterPro" id="IPR042534">
    <property type="entry name" value="SAP18_sf"/>
</dbReference>
<sequence length="145" mass="16423">MLAAGVGGQSERLAGRRRKMAVESRVTQEEIKKEPEKPIDREKTCPLLLRVFTTNNGRHHRMDEFSRGNVPSSELQIYTCTRRVHADYLGISYRVKEIGSTMSGRKGTDDSMTLQSQKFQIGDYLDIAITPPNRAPPPSGRMRPY</sequence>
<dbReference type="CTD" id="10284"/>
<reference evidence="5" key="1">
    <citation type="submission" date="2025-08" db="UniProtKB">
        <authorList>
            <consortium name="RefSeq"/>
        </authorList>
    </citation>
    <scope>IDENTIFICATION</scope>
    <source>
        <tissue evidence="5">Liver</tissue>
    </source>
</reference>
<proteinExistence type="inferred from homology"/>
<keyword evidence="4" id="KW-1185">Reference proteome</keyword>
<dbReference type="KEGG" id="lww:102727562"/>
<evidence type="ECO:0000256" key="1">
    <source>
        <dbReference type="ARBA" id="ARBA00009143"/>
    </source>
</evidence>
<dbReference type="PANTHER" id="PTHR13082:SF0">
    <property type="entry name" value="HISTONE DEACETYLASE COMPLEX SUBUNIT SAP18"/>
    <property type="match status" value="1"/>
</dbReference>
<dbReference type="PANTHER" id="PTHR13082">
    <property type="entry name" value="SAP18"/>
    <property type="match status" value="1"/>
</dbReference>
<accession>A0A7F8RBU1</accession>
<organism evidence="4 5">
    <name type="scientific">Leptonychotes weddellii</name>
    <name type="common">Weddell seal</name>
    <name type="synonym">Otaria weddellii</name>
    <dbReference type="NCBI Taxonomy" id="9713"/>
    <lineage>
        <taxon>Eukaryota</taxon>
        <taxon>Metazoa</taxon>
        <taxon>Chordata</taxon>
        <taxon>Craniata</taxon>
        <taxon>Vertebrata</taxon>
        <taxon>Euteleostomi</taxon>
        <taxon>Mammalia</taxon>
        <taxon>Eutheria</taxon>
        <taxon>Laurasiatheria</taxon>
        <taxon>Carnivora</taxon>
        <taxon>Caniformia</taxon>
        <taxon>Pinnipedia</taxon>
        <taxon>Phocidae</taxon>
        <taxon>Monachinae</taxon>
        <taxon>Lobodontini</taxon>
        <taxon>Leptonychotes</taxon>
    </lineage>
</organism>
<dbReference type="GO" id="GO:0005634">
    <property type="term" value="C:nucleus"/>
    <property type="evidence" value="ECO:0007669"/>
    <property type="project" value="TreeGrafter"/>
</dbReference>
<evidence type="ECO:0000256" key="3">
    <source>
        <dbReference type="SAM" id="MobiDB-lite"/>
    </source>
</evidence>
<gene>
    <name evidence="5" type="primary">SAP18</name>
</gene>
<dbReference type="OrthoDB" id="440566at2759"/>
<evidence type="ECO:0000313" key="5">
    <source>
        <dbReference type="RefSeq" id="XP_030890143.1"/>
    </source>
</evidence>
<evidence type="ECO:0000313" key="4">
    <source>
        <dbReference type="Proteomes" id="UP000245341"/>
    </source>
</evidence>
<name>A0A7F8RBU1_LEPWE</name>
<dbReference type="Proteomes" id="UP000245341">
    <property type="component" value="Unplaced"/>
</dbReference>
<protein>
    <recommendedName>
        <fullName evidence="2">18 kDa Sin3-associated polypeptide</fullName>
    </recommendedName>
</protein>
<dbReference type="AlphaFoldDB" id="A0A7F8RBU1"/>
<dbReference type="GO" id="GO:0003714">
    <property type="term" value="F:transcription corepressor activity"/>
    <property type="evidence" value="ECO:0007669"/>
    <property type="project" value="TreeGrafter"/>
</dbReference>
<dbReference type="RefSeq" id="XP_030890143.1">
    <property type="nucleotide sequence ID" value="XM_031034283.1"/>
</dbReference>
<dbReference type="GeneID" id="102727562"/>